<evidence type="ECO:0000313" key="3">
    <source>
        <dbReference type="EMBL" id="TWT30528.1"/>
    </source>
</evidence>
<name>A0A5C5UWH7_9PLAN</name>
<dbReference type="RefSeq" id="WP_197441612.1">
    <property type="nucleotide sequence ID" value="NZ_SIHI01000103.1"/>
</dbReference>
<organism evidence="3 4">
    <name type="scientific">Thalassoglobus neptunius</name>
    <dbReference type="NCBI Taxonomy" id="1938619"/>
    <lineage>
        <taxon>Bacteria</taxon>
        <taxon>Pseudomonadati</taxon>
        <taxon>Planctomycetota</taxon>
        <taxon>Planctomycetia</taxon>
        <taxon>Planctomycetales</taxon>
        <taxon>Planctomycetaceae</taxon>
        <taxon>Thalassoglobus</taxon>
    </lineage>
</organism>
<feature type="region of interest" description="Disordered" evidence="2">
    <location>
        <begin position="102"/>
        <end position="123"/>
    </location>
</feature>
<keyword evidence="4" id="KW-1185">Reference proteome</keyword>
<dbReference type="Proteomes" id="UP000317243">
    <property type="component" value="Unassembled WGS sequence"/>
</dbReference>
<gene>
    <name evidence="3" type="ORF">KOR42_54470</name>
</gene>
<evidence type="ECO:0000256" key="1">
    <source>
        <dbReference type="SAM" id="Coils"/>
    </source>
</evidence>
<dbReference type="InterPro" id="IPR002514">
    <property type="entry name" value="Transposase_8"/>
</dbReference>
<dbReference type="EMBL" id="SIHI01000103">
    <property type="protein sequence ID" value="TWT30528.1"/>
    <property type="molecule type" value="Genomic_DNA"/>
</dbReference>
<evidence type="ECO:0000256" key="2">
    <source>
        <dbReference type="SAM" id="MobiDB-lite"/>
    </source>
</evidence>
<protein>
    <submittedName>
        <fullName evidence="3">Transposase</fullName>
    </submittedName>
</protein>
<dbReference type="SUPFAM" id="SSF46689">
    <property type="entry name" value="Homeodomain-like"/>
    <property type="match status" value="1"/>
</dbReference>
<dbReference type="GO" id="GO:0003677">
    <property type="term" value="F:DNA binding"/>
    <property type="evidence" value="ECO:0007669"/>
    <property type="project" value="InterPro"/>
</dbReference>
<proteinExistence type="predicted"/>
<sequence>MHKEFKEEAVQMLLDGHTAASIAERLGLSGTNLLYRWKRELIGQAGKTAATLETRVRDLERELQRVERERDILRCCFANHRFDKRCAASAARSRRMNTLAGTGERRVHCSGPARDQRGVFGRAGVPGSGREPFGICSLVRRTRDAS</sequence>
<keyword evidence="1" id="KW-0175">Coiled coil</keyword>
<dbReference type="Pfam" id="PF01527">
    <property type="entry name" value="HTH_Tnp_1"/>
    <property type="match status" value="1"/>
</dbReference>
<dbReference type="InterPro" id="IPR009057">
    <property type="entry name" value="Homeodomain-like_sf"/>
</dbReference>
<dbReference type="GO" id="GO:0006313">
    <property type="term" value="P:DNA transposition"/>
    <property type="evidence" value="ECO:0007669"/>
    <property type="project" value="InterPro"/>
</dbReference>
<accession>A0A5C5UWH7</accession>
<evidence type="ECO:0000313" key="4">
    <source>
        <dbReference type="Proteomes" id="UP000317243"/>
    </source>
</evidence>
<dbReference type="AlphaFoldDB" id="A0A5C5UWH7"/>
<reference evidence="3 4" key="1">
    <citation type="submission" date="2019-02" db="EMBL/GenBank/DDBJ databases">
        <title>Deep-cultivation of Planctomycetes and their phenomic and genomic characterization uncovers novel biology.</title>
        <authorList>
            <person name="Wiegand S."/>
            <person name="Jogler M."/>
            <person name="Boedeker C."/>
            <person name="Pinto D."/>
            <person name="Vollmers J."/>
            <person name="Rivas-Marin E."/>
            <person name="Kohn T."/>
            <person name="Peeters S.H."/>
            <person name="Heuer A."/>
            <person name="Rast P."/>
            <person name="Oberbeckmann S."/>
            <person name="Bunk B."/>
            <person name="Jeske O."/>
            <person name="Meyerdierks A."/>
            <person name="Storesund J.E."/>
            <person name="Kallscheuer N."/>
            <person name="Luecker S."/>
            <person name="Lage O.M."/>
            <person name="Pohl T."/>
            <person name="Merkel B.J."/>
            <person name="Hornburger P."/>
            <person name="Mueller R.-W."/>
            <person name="Bruemmer F."/>
            <person name="Labrenz M."/>
            <person name="Spormann A.M."/>
            <person name="Op Den Camp H."/>
            <person name="Overmann J."/>
            <person name="Amann R."/>
            <person name="Jetten M.S.M."/>
            <person name="Mascher T."/>
            <person name="Medema M.H."/>
            <person name="Devos D.P."/>
            <person name="Kaster A.-K."/>
            <person name="Ovreas L."/>
            <person name="Rohde M."/>
            <person name="Galperin M.Y."/>
            <person name="Jogler C."/>
        </authorList>
    </citation>
    <scope>NUCLEOTIDE SEQUENCE [LARGE SCALE GENOMIC DNA]</scope>
    <source>
        <strain evidence="3 4">KOR42</strain>
    </source>
</reference>
<comment type="caution">
    <text evidence="3">The sequence shown here is derived from an EMBL/GenBank/DDBJ whole genome shotgun (WGS) entry which is preliminary data.</text>
</comment>
<dbReference type="GO" id="GO:0004803">
    <property type="term" value="F:transposase activity"/>
    <property type="evidence" value="ECO:0007669"/>
    <property type="project" value="InterPro"/>
</dbReference>
<feature type="coiled-coil region" evidence="1">
    <location>
        <begin position="42"/>
        <end position="76"/>
    </location>
</feature>
<dbReference type="Gene3D" id="1.10.10.60">
    <property type="entry name" value="Homeodomain-like"/>
    <property type="match status" value="1"/>
</dbReference>